<dbReference type="PIRSF" id="PIRSF001488">
    <property type="entry name" value="Tdi_protein"/>
    <property type="match status" value="1"/>
</dbReference>
<evidence type="ECO:0000256" key="1">
    <source>
        <dbReference type="ARBA" id="ARBA00005791"/>
    </source>
</evidence>
<evidence type="ECO:0000313" key="8">
    <source>
        <dbReference type="Proteomes" id="UP000054241"/>
    </source>
</evidence>
<evidence type="ECO:0000256" key="4">
    <source>
        <dbReference type="ARBA" id="ARBA00023157"/>
    </source>
</evidence>
<dbReference type="SUPFAM" id="SSF52833">
    <property type="entry name" value="Thioredoxin-like"/>
    <property type="match status" value="1"/>
</dbReference>
<reference evidence="7 8" key="1">
    <citation type="submission" date="2015-10" db="EMBL/GenBank/DDBJ databases">
        <title>Draft genome sequence of Streptomyces cellostaticus DSM 40189, type strain for the species Streptomyces cellostaticus.</title>
        <authorList>
            <person name="Ruckert C."/>
            <person name="Winkler A."/>
            <person name="Kalinowski J."/>
            <person name="Kampfer P."/>
            <person name="Glaeser S."/>
        </authorList>
    </citation>
    <scope>NUCLEOTIDE SEQUENCE [LARGE SCALE GENOMIC DNA]</scope>
    <source>
        <strain evidence="7 8">DSM 40189</strain>
    </source>
</reference>
<accession>A0A117PTY3</accession>
<organism evidence="7 8">
    <name type="scientific">Streptomyces cellostaticus</name>
    <dbReference type="NCBI Taxonomy" id="67285"/>
    <lineage>
        <taxon>Bacteria</taxon>
        <taxon>Bacillati</taxon>
        <taxon>Actinomycetota</taxon>
        <taxon>Actinomycetes</taxon>
        <taxon>Kitasatosporales</taxon>
        <taxon>Streptomycetaceae</taxon>
        <taxon>Streptomyces</taxon>
    </lineage>
</organism>
<dbReference type="AlphaFoldDB" id="A0A117PTY3"/>
<dbReference type="EMBL" id="LMWL01000082">
    <property type="protein sequence ID" value="KUM91208.1"/>
    <property type="molecule type" value="Genomic_DNA"/>
</dbReference>
<evidence type="ECO:0000259" key="6">
    <source>
        <dbReference type="Pfam" id="PF01323"/>
    </source>
</evidence>
<dbReference type="Gene3D" id="3.40.30.10">
    <property type="entry name" value="Glutaredoxin"/>
    <property type="match status" value="1"/>
</dbReference>
<evidence type="ECO:0000256" key="2">
    <source>
        <dbReference type="ARBA" id="ARBA00013831"/>
    </source>
</evidence>
<dbReference type="Proteomes" id="UP000054241">
    <property type="component" value="Unassembled WGS sequence"/>
</dbReference>
<dbReference type="PANTHER" id="PTHR35891:SF3">
    <property type="entry name" value="THIOL:DISULFIDE INTERCHANGE PROTEIN DSBL"/>
    <property type="match status" value="1"/>
</dbReference>
<dbReference type="InterPro" id="IPR001853">
    <property type="entry name" value="DSBA-like_thioredoxin_dom"/>
</dbReference>
<keyword evidence="4" id="KW-1015">Disulfide bond</keyword>
<comment type="similarity">
    <text evidence="1">Belongs to the thioredoxin family. DsbA subfamily.</text>
</comment>
<protein>
    <recommendedName>
        <fullName evidence="2">Thiol:disulfide interchange protein DsbA</fullName>
    </recommendedName>
</protein>
<dbReference type="InterPro" id="IPR023205">
    <property type="entry name" value="DsbA/DsbL"/>
</dbReference>
<evidence type="ECO:0000256" key="5">
    <source>
        <dbReference type="ARBA" id="ARBA00023284"/>
    </source>
</evidence>
<name>A0A117PTY3_9ACTN</name>
<keyword evidence="5" id="KW-0676">Redox-active center</keyword>
<sequence>MSTVFTCLLGAASGEPKEGVQYIRLAHQVTGVGARQVVEVFWYDCPHSYQIERPLNEWAARQKPPVKVLRIPAVWTDKPDMVAYARLYYTLDRLGLAHREAIPVFHAVRDQRQNLTTEPNVLKWAATQRLNVKAVRTAYESKKVADAVQAAPALRERYQVTETPTLVVGGRLRTSPFQAGSATQTISVLNHIYRTAKAS</sequence>
<dbReference type="CDD" id="cd03019">
    <property type="entry name" value="DsbA_DsbA"/>
    <property type="match status" value="1"/>
</dbReference>
<evidence type="ECO:0000256" key="3">
    <source>
        <dbReference type="ARBA" id="ARBA00022729"/>
    </source>
</evidence>
<dbReference type="GO" id="GO:0016491">
    <property type="term" value="F:oxidoreductase activity"/>
    <property type="evidence" value="ECO:0007669"/>
    <property type="project" value="InterPro"/>
</dbReference>
<dbReference type="InterPro" id="IPR036249">
    <property type="entry name" value="Thioredoxin-like_sf"/>
</dbReference>
<comment type="caution">
    <text evidence="7">The sequence shown here is derived from an EMBL/GenBank/DDBJ whole genome shotgun (WGS) entry which is preliminary data.</text>
</comment>
<feature type="domain" description="DSBA-like thioredoxin" evidence="6">
    <location>
        <begin position="55"/>
        <end position="171"/>
    </location>
</feature>
<dbReference type="PANTHER" id="PTHR35891">
    <property type="entry name" value="THIOL:DISULFIDE INTERCHANGE PROTEIN DSBA"/>
    <property type="match status" value="1"/>
</dbReference>
<dbReference type="Pfam" id="PF01323">
    <property type="entry name" value="DSBA"/>
    <property type="match status" value="1"/>
</dbReference>
<gene>
    <name evidence="7" type="ORF">AQI88_37970</name>
</gene>
<dbReference type="STRING" id="67285.AQI88_37970"/>
<dbReference type="InterPro" id="IPR050824">
    <property type="entry name" value="Thiol_disulfide_DsbA"/>
</dbReference>
<keyword evidence="3" id="KW-0732">Signal</keyword>
<evidence type="ECO:0000313" key="7">
    <source>
        <dbReference type="EMBL" id="KUM91208.1"/>
    </source>
</evidence>
<keyword evidence="8" id="KW-1185">Reference proteome</keyword>
<proteinExistence type="inferred from homology"/>